<evidence type="ECO:0000313" key="2">
    <source>
        <dbReference type="EMBL" id="HIK00532.1"/>
    </source>
</evidence>
<dbReference type="AlphaFoldDB" id="A0A832XJF6"/>
<gene>
    <name evidence="2" type="ORF">H1016_03260</name>
</gene>
<organism evidence="2 3">
    <name type="scientific">Candidatus Naiadarchaeum limnaeum</name>
    <dbReference type="NCBI Taxonomy" id="2756139"/>
    <lineage>
        <taxon>Archaea</taxon>
        <taxon>Candidatus Undinarchaeota</taxon>
        <taxon>Candidatus Undinarchaeia</taxon>
        <taxon>Candidatus Naiadarchaeales</taxon>
        <taxon>Candidatus Naiadarchaeaceae</taxon>
        <taxon>Candidatus Naiadarchaeum</taxon>
    </lineage>
</organism>
<feature type="transmembrane region" description="Helical" evidence="1">
    <location>
        <begin position="6"/>
        <end position="25"/>
    </location>
</feature>
<name>A0A832XJF6_9ARCH</name>
<evidence type="ECO:0000313" key="3">
    <source>
        <dbReference type="Proteomes" id="UP000646946"/>
    </source>
</evidence>
<comment type="caution">
    <text evidence="2">The sequence shown here is derived from an EMBL/GenBank/DDBJ whole genome shotgun (WGS) entry which is preliminary data.</text>
</comment>
<keyword evidence="3" id="KW-1185">Reference proteome</keyword>
<protein>
    <recommendedName>
        <fullName evidence="4">Gingipain domain-containing protein</fullName>
    </recommendedName>
</protein>
<keyword evidence="1" id="KW-0812">Transmembrane</keyword>
<dbReference type="EMBL" id="DVAB01000025">
    <property type="protein sequence ID" value="HIK00532.1"/>
    <property type="molecule type" value="Genomic_DNA"/>
</dbReference>
<dbReference type="Proteomes" id="UP000646946">
    <property type="component" value="Unassembled WGS sequence"/>
</dbReference>
<accession>A0A832XJF6</accession>
<keyword evidence="1" id="KW-1133">Transmembrane helix</keyword>
<evidence type="ECO:0000256" key="1">
    <source>
        <dbReference type="SAM" id="Phobius"/>
    </source>
</evidence>
<evidence type="ECO:0008006" key="4">
    <source>
        <dbReference type="Google" id="ProtNLM"/>
    </source>
</evidence>
<reference evidence="2 3" key="1">
    <citation type="journal article" name="Nat. Commun.">
        <title>Undinarchaeota illuminate DPANN phylogeny and the impact of gene transfer on archaeal evolution.</title>
        <authorList>
            <person name="Dombrowski N."/>
            <person name="Williams T.A."/>
            <person name="Sun J."/>
            <person name="Woodcroft B.J."/>
            <person name="Lee J.H."/>
            <person name="Minh B.Q."/>
            <person name="Rinke C."/>
            <person name="Spang A."/>
        </authorList>
    </citation>
    <scope>NUCLEOTIDE SEQUENCE [LARGE SCALE GENOMIC DNA]</scope>
    <source>
        <strain evidence="2">MAG_bin1129</strain>
    </source>
</reference>
<sequence length="557" mass="61626">MNKGALVLIGIVIVVVIGIAVFSLTKVQKNQPEGKPEPQPAVTESKSVTQKGVSTSDVFYSDLPVIAPKKIVLVVDATTYQMLKSEIDRFANDISVDLKNSVKILDKNYGSPSEVKTSLTQEKNNNGDFAGIIFIGDIPWQYLSTKGVLQSPAASDSWYLDLEDKNLYTEKINTECKDPNLMDQEGKCIASYLEVTMGAGFEKSISRWSGRIMPTLGKSDRMELLKSYFDRNHDYRQGNLKYEGALIYGPDPTLNACKQSNECFSEAKKHFVDETHITTEDKLNVIAAVSPEENTEATYLSKQKEPYKFELVNAHGGTTSFMSGREKTDTITYSELVDNKPGALFTIFQSCSVGSFNVKDNLATAHIFEGNGLAAYAASLPIFTLSPFEPNFNDLSFFIVGAGGRLHEAFSTRHYFNILGDPTIRINEPPKEGCKLAFNQTKVDLDIRLTQNGVENNDELGKHVKIKNIGSDTCYIRFNEVVSKGQGPAASFSFDKPKNKIDPGEIVEFKISSGLQSYTSDLWGADKTIRFSGLITFVTNDPQYLKSIPVQVTLIKV</sequence>
<keyword evidence="1" id="KW-0472">Membrane</keyword>
<proteinExistence type="predicted"/>